<dbReference type="AlphaFoldDB" id="A0A813M856"/>
<feature type="compositionally biased region" description="Polar residues" evidence="1">
    <location>
        <begin position="94"/>
        <end position="103"/>
    </location>
</feature>
<sequence>MDKNIILVILLLSTISLIQARNIGHRNYENFCRRFPLHRGCMGAFAGGGKRSFDMVDKSIKENSKTPSLIDDLISYLKNTNSNNSEFKPDKETQNSNLQSQEYSENDYRQNLIKNNLKRKVLLHKILQKISDYDYDYSKR</sequence>
<proteinExistence type="predicted"/>
<keyword evidence="2" id="KW-0732">Signal</keyword>
<dbReference type="EMBL" id="CAJNOC010000108">
    <property type="protein sequence ID" value="CAF0715642.1"/>
    <property type="molecule type" value="Genomic_DNA"/>
</dbReference>
<keyword evidence="4" id="KW-1185">Reference proteome</keyword>
<organism evidence="3 4">
    <name type="scientific">Brachionus calyciflorus</name>
    <dbReference type="NCBI Taxonomy" id="104777"/>
    <lineage>
        <taxon>Eukaryota</taxon>
        <taxon>Metazoa</taxon>
        <taxon>Spiralia</taxon>
        <taxon>Gnathifera</taxon>
        <taxon>Rotifera</taxon>
        <taxon>Eurotatoria</taxon>
        <taxon>Monogononta</taxon>
        <taxon>Pseudotrocha</taxon>
        <taxon>Ploima</taxon>
        <taxon>Brachionidae</taxon>
        <taxon>Brachionus</taxon>
    </lineage>
</organism>
<accession>A0A813M856</accession>
<feature type="region of interest" description="Disordered" evidence="1">
    <location>
        <begin position="82"/>
        <end position="103"/>
    </location>
</feature>
<evidence type="ECO:0000313" key="3">
    <source>
        <dbReference type="EMBL" id="CAF0715642.1"/>
    </source>
</evidence>
<comment type="caution">
    <text evidence="3">The sequence shown here is derived from an EMBL/GenBank/DDBJ whole genome shotgun (WGS) entry which is preliminary data.</text>
</comment>
<evidence type="ECO:0000256" key="2">
    <source>
        <dbReference type="SAM" id="SignalP"/>
    </source>
</evidence>
<feature type="chain" id="PRO_5032866205" evidence="2">
    <location>
        <begin position="21"/>
        <end position="140"/>
    </location>
</feature>
<evidence type="ECO:0000256" key="1">
    <source>
        <dbReference type="SAM" id="MobiDB-lite"/>
    </source>
</evidence>
<dbReference type="OrthoDB" id="10590148at2759"/>
<reference evidence="3" key="1">
    <citation type="submission" date="2021-02" db="EMBL/GenBank/DDBJ databases">
        <authorList>
            <person name="Nowell W R."/>
        </authorList>
    </citation>
    <scope>NUCLEOTIDE SEQUENCE</scope>
    <source>
        <strain evidence="3">Ploen Becks lab</strain>
    </source>
</reference>
<name>A0A813M856_9BILA</name>
<feature type="signal peptide" evidence="2">
    <location>
        <begin position="1"/>
        <end position="20"/>
    </location>
</feature>
<dbReference type="Proteomes" id="UP000663879">
    <property type="component" value="Unassembled WGS sequence"/>
</dbReference>
<protein>
    <submittedName>
        <fullName evidence="3">Uncharacterized protein</fullName>
    </submittedName>
</protein>
<evidence type="ECO:0000313" key="4">
    <source>
        <dbReference type="Proteomes" id="UP000663879"/>
    </source>
</evidence>
<gene>
    <name evidence="3" type="ORF">OXX778_LOCUS1604</name>
</gene>